<accession>A0A143GCV6</accession>
<feature type="chain" id="PRO_5007508787" evidence="1">
    <location>
        <begin position="21"/>
        <end position="205"/>
    </location>
</feature>
<keyword evidence="1" id="KW-0732">Signal</keyword>
<gene>
    <name evidence="2" type="ORF">HX826_24120</name>
</gene>
<dbReference type="EMBL" id="JACAQR010000034">
    <property type="protein sequence ID" value="NWD44968.1"/>
    <property type="molecule type" value="Genomic_DNA"/>
</dbReference>
<reference evidence="2 3" key="1">
    <citation type="submission" date="2020-04" db="EMBL/GenBank/DDBJ databases">
        <title>Molecular characterization of pseudomonads from Agaricus bisporus reveal novel blotch 2 pathogens in Western Europe.</title>
        <authorList>
            <person name="Taparia T."/>
            <person name="Krijger M."/>
            <person name="Haynes E."/>
            <person name="Elpinstone J.G."/>
            <person name="Noble R."/>
            <person name="Van Der Wolf J."/>
        </authorList>
    </citation>
    <scope>NUCLEOTIDE SEQUENCE [LARGE SCALE GENOMIC DNA]</scope>
    <source>
        <strain evidence="2 3">IPO3753</strain>
    </source>
</reference>
<dbReference type="AlphaFoldDB" id="A0A143GCV6"/>
<evidence type="ECO:0000313" key="2">
    <source>
        <dbReference type="EMBL" id="NWD44968.1"/>
    </source>
</evidence>
<accession>A0A1H2HSM6</accession>
<dbReference type="InterPro" id="IPR010546">
    <property type="entry name" value="DUF1120"/>
</dbReference>
<dbReference type="OrthoDB" id="6602106at2"/>
<name>A0A143GCV6_9PSED</name>
<evidence type="ECO:0000256" key="1">
    <source>
        <dbReference type="SAM" id="SignalP"/>
    </source>
</evidence>
<sequence length="205" mass="21540">MNSSPAVFLATLLLAPTVLAASSTDFAVTGTITPNACEPMLSGGGVVDYGKMPAKELNTDSPTSLLPETMQMEVLCEAPTFLALSTIDNRAGTSAINDYWHGLGLTDSGEKLGATAFALFNPVADGVTVKTINSIDGGATWHPSIYLGHYTQTSVATNGGANTPIAIRQFSADLRVYTMVDGTDRLTVRDEVPLDGHATVQLKYL</sequence>
<protein>
    <submittedName>
        <fullName evidence="2">DUF1120 domain-containing protein</fullName>
    </submittedName>
</protein>
<dbReference type="RefSeq" id="WP_063027297.1">
    <property type="nucleotide sequence ID" value="NZ_CP012400.2"/>
</dbReference>
<comment type="caution">
    <text evidence="2">The sequence shown here is derived from an EMBL/GenBank/DDBJ whole genome shotgun (WGS) entry which is preliminary data.</text>
</comment>
<organism evidence="2 3">
    <name type="scientific">Pseudomonas yamanorum</name>
    <dbReference type="NCBI Taxonomy" id="515393"/>
    <lineage>
        <taxon>Bacteria</taxon>
        <taxon>Pseudomonadati</taxon>
        <taxon>Pseudomonadota</taxon>
        <taxon>Gammaproteobacteria</taxon>
        <taxon>Pseudomonadales</taxon>
        <taxon>Pseudomonadaceae</taxon>
        <taxon>Pseudomonas</taxon>
    </lineage>
</organism>
<dbReference type="Pfam" id="PF06551">
    <property type="entry name" value="DUF1120"/>
    <property type="match status" value="1"/>
</dbReference>
<feature type="signal peptide" evidence="1">
    <location>
        <begin position="1"/>
        <end position="20"/>
    </location>
</feature>
<dbReference type="Proteomes" id="UP000546584">
    <property type="component" value="Unassembled WGS sequence"/>
</dbReference>
<proteinExistence type="predicted"/>
<evidence type="ECO:0000313" key="3">
    <source>
        <dbReference type="Proteomes" id="UP000546584"/>
    </source>
</evidence>
<dbReference type="GeneID" id="93514972"/>
<dbReference type="KEGG" id="pym:AK972_0866"/>